<evidence type="ECO:0000256" key="4">
    <source>
        <dbReference type="ARBA" id="ARBA00022559"/>
    </source>
</evidence>
<comment type="cofactor">
    <cofactor evidence="2">
        <name>heme b</name>
        <dbReference type="ChEBI" id="CHEBI:60344"/>
    </cofactor>
</comment>
<dbReference type="SUPFAM" id="SSF48113">
    <property type="entry name" value="Heme-dependent peroxidases"/>
    <property type="match status" value="1"/>
</dbReference>
<dbReference type="GO" id="GO:0046872">
    <property type="term" value="F:metal ion binding"/>
    <property type="evidence" value="ECO:0007669"/>
    <property type="project" value="UniProtKB-KW"/>
</dbReference>
<dbReference type="GO" id="GO:0020037">
    <property type="term" value="F:heme binding"/>
    <property type="evidence" value="ECO:0007669"/>
    <property type="project" value="InterPro"/>
</dbReference>
<keyword evidence="8" id="KW-0560">Oxidoreductase</keyword>
<dbReference type="STRING" id="4155.A0A022RV90"/>
<evidence type="ECO:0000256" key="11">
    <source>
        <dbReference type="PIRSR" id="PIRSR600823-3"/>
    </source>
</evidence>
<keyword evidence="7 11" id="KW-0106">Calcium</keyword>
<dbReference type="PANTHER" id="PTHR31235">
    <property type="entry name" value="PEROXIDASE 25-RELATED"/>
    <property type="match status" value="1"/>
</dbReference>
<dbReference type="PROSITE" id="PS50873">
    <property type="entry name" value="PEROXIDASE_4"/>
    <property type="match status" value="1"/>
</dbReference>
<evidence type="ECO:0000256" key="10">
    <source>
        <dbReference type="PIRSR" id="PIRSR600823-1"/>
    </source>
</evidence>
<dbReference type="Gene3D" id="1.10.520.10">
    <property type="match status" value="1"/>
</dbReference>
<dbReference type="GO" id="GO:0140825">
    <property type="term" value="F:lactoperoxidase activity"/>
    <property type="evidence" value="ECO:0007669"/>
    <property type="project" value="UniProtKB-EC"/>
</dbReference>
<evidence type="ECO:0000256" key="3">
    <source>
        <dbReference type="ARBA" id="ARBA00012313"/>
    </source>
</evidence>
<feature type="domain" description="Plant heme peroxidase family profile" evidence="14">
    <location>
        <begin position="23"/>
        <end position="75"/>
    </location>
</feature>
<dbReference type="EMBL" id="KI630229">
    <property type="protein sequence ID" value="EYU43944.1"/>
    <property type="molecule type" value="Genomic_DNA"/>
</dbReference>
<dbReference type="InterPro" id="IPR000823">
    <property type="entry name" value="Peroxidase_pln"/>
</dbReference>
<keyword evidence="16" id="KW-1185">Reference proteome</keyword>
<feature type="binding site" evidence="11">
    <location>
        <position position="72"/>
    </location>
    <ligand>
        <name>Ca(2+)</name>
        <dbReference type="ChEBI" id="CHEBI:29108"/>
        <label>1</label>
    </ligand>
</feature>
<evidence type="ECO:0000256" key="9">
    <source>
        <dbReference type="ARBA" id="ARBA00023004"/>
    </source>
</evidence>
<evidence type="ECO:0000259" key="14">
    <source>
        <dbReference type="PROSITE" id="PS50873"/>
    </source>
</evidence>
<dbReference type="EC" id="1.11.1.7" evidence="3"/>
<proteinExistence type="predicted"/>
<dbReference type="InterPro" id="IPR010255">
    <property type="entry name" value="Haem_peroxidase_sf"/>
</dbReference>
<keyword evidence="5" id="KW-0349">Heme</keyword>
<dbReference type="InterPro" id="IPR019794">
    <property type="entry name" value="Peroxidases_AS"/>
</dbReference>
<comment type="cofactor">
    <cofactor evidence="11">
        <name>Ca(2+)</name>
        <dbReference type="ChEBI" id="CHEBI:29108"/>
    </cofactor>
    <text evidence="11">Binds 2 calcium ions per subunit.</text>
</comment>
<evidence type="ECO:0000256" key="12">
    <source>
        <dbReference type="PIRSR" id="PIRSR600823-4"/>
    </source>
</evidence>
<keyword evidence="4" id="KW-0575">Peroxidase</keyword>
<dbReference type="PROSITE" id="PS00436">
    <property type="entry name" value="PEROXIDASE_2"/>
    <property type="match status" value="1"/>
</dbReference>
<evidence type="ECO:0000256" key="1">
    <source>
        <dbReference type="ARBA" id="ARBA00000189"/>
    </source>
</evidence>
<accession>A0A022RV90</accession>
<dbReference type="Proteomes" id="UP000030748">
    <property type="component" value="Unassembled WGS sequence"/>
</dbReference>
<feature type="active site" description="Proton acceptor" evidence="10">
    <location>
        <position position="68"/>
    </location>
</feature>
<evidence type="ECO:0000256" key="5">
    <source>
        <dbReference type="ARBA" id="ARBA00022617"/>
    </source>
</evidence>
<dbReference type="InterPro" id="IPR002016">
    <property type="entry name" value="Haem_peroxidase"/>
</dbReference>
<feature type="signal peptide" evidence="13">
    <location>
        <begin position="1"/>
        <end position="21"/>
    </location>
</feature>
<feature type="binding site" evidence="11">
    <location>
        <position position="69"/>
    </location>
    <ligand>
        <name>Ca(2+)</name>
        <dbReference type="ChEBI" id="CHEBI:29108"/>
        <label>1</label>
    </ligand>
</feature>
<evidence type="ECO:0000313" key="15">
    <source>
        <dbReference type="EMBL" id="EYU43944.1"/>
    </source>
</evidence>
<keyword evidence="13" id="KW-0732">Signal</keyword>
<reference evidence="15 16" key="1">
    <citation type="journal article" date="2013" name="Proc. Natl. Acad. Sci. U.S.A.">
        <title>Fine-scale variation in meiotic recombination in Mimulus inferred from population shotgun sequencing.</title>
        <authorList>
            <person name="Hellsten U."/>
            <person name="Wright K.M."/>
            <person name="Jenkins J."/>
            <person name="Shu S."/>
            <person name="Yuan Y."/>
            <person name="Wessler S.R."/>
            <person name="Schmutz J."/>
            <person name="Willis J.H."/>
            <person name="Rokhsar D.S."/>
        </authorList>
    </citation>
    <scope>NUCLEOTIDE SEQUENCE [LARGE SCALE GENOMIC DNA]</scope>
    <source>
        <strain evidence="16">cv. DUN x IM62</strain>
    </source>
</reference>
<sequence>MKFFSYLVFIFLCINNSFINSAPLKNGFYPSEHAVPSYNAEAMVKDAVNRAYVRDSGIAAALIRLHFHDCFVRVN</sequence>
<gene>
    <name evidence="15" type="ORF">MIMGU_mgv1a020019mg</name>
</gene>
<dbReference type="AlphaFoldDB" id="A0A022RV90"/>
<evidence type="ECO:0000256" key="13">
    <source>
        <dbReference type="SAM" id="SignalP"/>
    </source>
</evidence>
<keyword evidence="9" id="KW-0408">Iron</keyword>
<comment type="catalytic activity">
    <reaction evidence="1">
        <text>2 a phenolic donor + H2O2 = 2 a phenolic radical donor + 2 H2O</text>
        <dbReference type="Rhea" id="RHEA:56136"/>
        <dbReference type="ChEBI" id="CHEBI:15377"/>
        <dbReference type="ChEBI" id="CHEBI:16240"/>
        <dbReference type="ChEBI" id="CHEBI:139520"/>
        <dbReference type="ChEBI" id="CHEBI:139521"/>
        <dbReference type="EC" id="1.11.1.7"/>
    </reaction>
</comment>
<evidence type="ECO:0000256" key="7">
    <source>
        <dbReference type="ARBA" id="ARBA00022837"/>
    </source>
</evidence>
<dbReference type="GO" id="GO:0006979">
    <property type="term" value="P:response to oxidative stress"/>
    <property type="evidence" value="ECO:0007669"/>
    <property type="project" value="InterPro"/>
</dbReference>
<name>A0A022RV90_ERYGU</name>
<keyword evidence="6 11" id="KW-0479">Metal-binding</keyword>
<evidence type="ECO:0000256" key="8">
    <source>
        <dbReference type="ARBA" id="ARBA00023002"/>
    </source>
</evidence>
<organism evidence="15 16">
    <name type="scientific">Erythranthe guttata</name>
    <name type="common">Yellow monkey flower</name>
    <name type="synonym">Mimulus guttatus</name>
    <dbReference type="NCBI Taxonomy" id="4155"/>
    <lineage>
        <taxon>Eukaryota</taxon>
        <taxon>Viridiplantae</taxon>
        <taxon>Streptophyta</taxon>
        <taxon>Embryophyta</taxon>
        <taxon>Tracheophyta</taxon>
        <taxon>Spermatophyta</taxon>
        <taxon>Magnoliopsida</taxon>
        <taxon>eudicotyledons</taxon>
        <taxon>Gunneridae</taxon>
        <taxon>Pentapetalae</taxon>
        <taxon>asterids</taxon>
        <taxon>lamiids</taxon>
        <taxon>Lamiales</taxon>
        <taxon>Phrymaceae</taxon>
        <taxon>Erythranthe</taxon>
    </lineage>
</organism>
<evidence type="ECO:0000256" key="2">
    <source>
        <dbReference type="ARBA" id="ARBA00001970"/>
    </source>
</evidence>
<feature type="chain" id="PRO_5001507917" description="peroxidase" evidence="13">
    <location>
        <begin position="22"/>
        <end position="75"/>
    </location>
</feature>
<protein>
    <recommendedName>
        <fullName evidence="3">peroxidase</fullName>
        <ecNumber evidence="3">1.11.1.7</ecNumber>
    </recommendedName>
</protein>
<evidence type="ECO:0000313" key="16">
    <source>
        <dbReference type="Proteomes" id="UP000030748"/>
    </source>
</evidence>
<evidence type="ECO:0000256" key="6">
    <source>
        <dbReference type="ARBA" id="ARBA00022723"/>
    </source>
</evidence>
<feature type="site" description="Transition state stabilizer" evidence="12">
    <location>
        <position position="64"/>
    </location>
</feature>